<feature type="region of interest" description="Disordered" evidence="5">
    <location>
        <begin position="469"/>
        <end position="612"/>
    </location>
</feature>
<dbReference type="PANTHER" id="PTHR21630">
    <property type="entry name" value="VEPH-A/MELTED"/>
    <property type="match status" value="1"/>
</dbReference>
<reference evidence="7" key="2">
    <citation type="submission" date="2021-01" db="UniProtKB">
        <authorList>
            <consortium name="EnsemblMetazoa"/>
        </authorList>
    </citation>
    <scope>IDENTIFICATION</scope>
</reference>
<feature type="compositionally biased region" description="Polar residues" evidence="5">
    <location>
        <begin position="599"/>
        <end position="612"/>
    </location>
</feature>
<dbReference type="SUPFAM" id="SSF50729">
    <property type="entry name" value="PH domain-like"/>
    <property type="match status" value="1"/>
</dbReference>
<dbReference type="RefSeq" id="XP_030842779.1">
    <property type="nucleotide sequence ID" value="XM_030986919.1"/>
</dbReference>
<dbReference type="GO" id="GO:0010314">
    <property type="term" value="F:phosphatidylinositol-5-phosphate binding"/>
    <property type="evidence" value="ECO:0000318"/>
    <property type="project" value="GO_Central"/>
</dbReference>
<evidence type="ECO:0000256" key="4">
    <source>
        <dbReference type="ARBA" id="ARBA00023136"/>
    </source>
</evidence>
<dbReference type="InParanoid" id="A0A7M7NWZ9"/>
<dbReference type="Gene3D" id="1.25.10.10">
    <property type="entry name" value="Leucine-rich Repeat Variant"/>
    <property type="match status" value="1"/>
</dbReference>
<dbReference type="OMA" id="WIRIMLL"/>
<feature type="domain" description="PH" evidence="6">
    <location>
        <begin position="800"/>
        <end position="901"/>
    </location>
</feature>
<evidence type="ECO:0000313" key="8">
    <source>
        <dbReference type="Proteomes" id="UP000007110"/>
    </source>
</evidence>
<dbReference type="InterPro" id="IPR039888">
    <property type="entry name" value="Melted-like"/>
</dbReference>
<protein>
    <recommendedName>
        <fullName evidence="6">PH domain-containing protein</fullName>
    </recommendedName>
</protein>
<dbReference type="GeneID" id="582128"/>
<dbReference type="Proteomes" id="UP000007110">
    <property type="component" value="Unassembled WGS sequence"/>
</dbReference>
<name>A0A7M7NWZ9_STRPU</name>
<evidence type="ECO:0000256" key="2">
    <source>
        <dbReference type="ARBA" id="ARBA00010187"/>
    </source>
</evidence>
<dbReference type="Pfam" id="PF00169">
    <property type="entry name" value="PH"/>
    <property type="match status" value="1"/>
</dbReference>
<feature type="compositionally biased region" description="Polar residues" evidence="5">
    <location>
        <begin position="475"/>
        <end position="484"/>
    </location>
</feature>
<dbReference type="InterPro" id="IPR016024">
    <property type="entry name" value="ARM-type_fold"/>
</dbReference>
<feature type="compositionally biased region" description="Basic residues" evidence="5">
    <location>
        <begin position="411"/>
        <end position="421"/>
    </location>
</feature>
<feature type="region of interest" description="Disordered" evidence="5">
    <location>
        <begin position="392"/>
        <end position="435"/>
    </location>
</feature>
<dbReference type="SUPFAM" id="SSF48371">
    <property type="entry name" value="ARM repeat"/>
    <property type="match status" value="1"/>
</dbReference>
<dbReference type="SMART" id="SM00233">
    <property type="entry name" value="PH"/>
    <property type="match status" value="1"/>
</dbReference>
<evidence type="ECO:0000313" key="7">
    <source>
        <dbReference type="EnsemblMetazoa" id="XP_030842779"/>
    </source>
</evidence>
<keyword evidence="4" id="KW-0472">Membrane</keyword>
<dbReference type="GO" id="GO:0005886">
    <property type="term" value="C:plasma membrane"/>
    <property type="evidence" value="ECO:0000318"/>
    <property type="project" value="GO_Central"/>
</dbReference>
<dbReference type="GO" id="GO:0009966">
    <property type="term" value="P:regulation of signal transduction"/>
    <property type="evidence" value="ECO:0000318"/>
    <property type="project" value="GO_Central"/>
</dbReference>
<comment type="subcellular location">
    <subcellularLocation>
        <location evidence="1">Cell membrane</location>
        <topology evidence="1">Peripheral membrane protein</topology>
        <orientation evidence="1">Cytoplasmic side</orientation>
    </subcellularLocation>
</comment>
<feature type="compositionally biased region" description="Polar residues" evidence="5">
    <location>
        <begin position="393"/>
        <end position="405"/>
    </location>
</feature>
<keyword evidence="3" id="KW-1003">Cell membrane</keyword>
<evidence type="ECO:0000256" key="5">
    <source>
        <dbReference type="SAM" id="MobiDB-lite"/>
    </source>
</evidence>
<sequence length="915" mass="102302">MHDLFSQVLSRRDLSRAGDLFSVPDSDIVHDLSAALYCIQEIASSENYVRSDNDQAVVEICITRVTTAIRDTGSIEEHVEALVSLWQSCLHHNLKLTTRDEDPPHAKIASDIMSCLFMQNYGKRSVMELALPVAIRFLRHGNRDLIRNVSSYLALAAIENAHLLAEHCRAIIQSITQGNRSLTRILPQIYTEDPGPIEDCLPDLVSILPDCDENEKSNILQLMALMAKRKPKILKDYVPVLVANLNNPTTSQTVLSALVDIASIDPAPFTLCLAQLQAGIRRQPGLLSMAGKIFGAVGRLSPEAGEDCIDFLVQELACVDQTALPAILIEIKSIGDRHKGILGPYIRQISMQSQSNSTAARMIVQQLQRDTVGSEHGLHRPVSMIEPRHLSQDNRPFSATNISQMSEERKKLYRKAQGRPHTRSDMQGSLQPLRHPGHAYSEQALHLHHTTPLGVGRVNSNSLGVLEMAGRSESKGSVQSSAGNTAALKSGPRKQTATTSPTRKSEFERKINNRQHRASKGSLNLHVSLTTSPENESATSPKSPPPSSAQTHAEANGNSTPTRRTSLQGRVSPSSTTTQSPTSQNSPGINDGPRLSVRLSMTSGGSNRDSSLQQYLFKRQREMISYMDSIKDRIPIPEECTVQEDIRNRPVGRLDFFCSLKEPHCLYSTLPFSMETKQMLPWIHLKYLHLQASSPTPVSLDDNAVQSLKKSWEKQKTVGGNMTFLKLITQNFPQAKVQQGLIRQLCRASYYDMFTYNTKTCNWTCFLCSNPNKMDKMVKLGAPDSMPFGINAEDLIAGDQPLIEGQLKEKKVRWKLFRRWKTRYFTLAGERLLYSKNKSQMTGTLPIELSKVQSVKTLRRRDRSIPKAFEIFTEDQKTYVFKTRDGTNAEQWVQCLTLAMRQRQASFRSDNESTT</sequence>
<dbReference type="CTD" id="79674"/>
<evidence type="ECO:0000259" key="6">
    <source>
        <dbReference type="PROSITE" id="PS50003"/>
    </source>
</evidence>
<feature type="compositionally biased region" description="Low complexity" evidence="5">
    <location>
        <begin position="572"/>
        <end position="587"/>
    </location>
</feature>
<dbReference type="PROSITE" id="PS50003">
    <property type="entry name" value="PH_DOMAIN"/>
    <property type="match status" value="1"/>
</dbReference>
<accession>A0A7M7NWZ9</accession>
<feature type="compositionally biased region" description="Polar residues" evidence="5">
    <location>
        <begin position="549"/>
        <end position="571"/>
    </location>
</feature>
<dbReference type="Gene3D" id="2.30.29.30">
    <property type="entry name" value="Pleckstrin-homology domain (PH domain)/Phosphotyrosine-binding domain (PTB)"/>
    <property type="match status" value="1"/>
</dbReference>
<dbReference type="AlphaFoldDB" id="A0A7M7NWZ9"/>
<dbReference type="InterPro" id="IPR001849">
    <property type="entry name" value="PH_domain"/>
</dbReference>
<evidence type="ECO:0000256" key="1">
    <source>
        <dbReference type="ARBA" id="ARBA00004413"/>
    </source>
</evidence>
<keyword evidence="8" id="KW-1185">Reference proteome</keyword>
<dbReference type="KEGG" id="spu:582128"/>
<feature type="compositionally biased region" description="Polar residues" evidence="5">
    <location>
        <begin position="521"/>
        <end position="539"/>
    </location>
</feature>
<reference evidence="8" key="1">
    <citation type="submission" date="2015-02" db="EMBL/GenBank/DDBJ databases">
        <title>Genome sequencing for Strongylocentrotus purpuratus.</title>
        <authorList>
            <person name="Murali S."/>
            <person name="Liu Y."/>
            <person name="Vee V."/>
            <person name="English A."/>
            <person name="Wang M."/>
            <person name="Skinner E."/>
            <person name="Han Y."/>
            <person name="Muzny D.M."/>
            <person name="Worley K.C."/>
            <person name="Gibbs R.A."/>
        </authorList>
    </citation>
    <scope>NUCLEOTIDE SEQUENCE</scope>
</reference>
<dbReference type="FunCoup" id="A0A7M7NWZ9">
    <property type="interactions" value="339"/>
</dbReference>
<comment type="similarity">
    <text evidence="2">Belongs to the MELT/VEPH family.</text>
</comment>
<dbReference type="OrthoDB" id="5869902at2759"/>
<dbReference type="InterPro" id="IPR011993">
    <property type="entry name" value="PH-like_dom_sf"/>
</dbReference>
<dbReference type="EnsemblMetazoa" id="XM_030986919">
    <property type="protein sequence ID" value="XP_030842779"/>
    <property type="gene ID" value="LOC582128"/>
</dbReference>
<evidence type="ECO:0000256" key="3">
    <source>
        <dbReference type="ARBA" id="ARBA00022475"/>
    </source>
</evidence>
<dbReference type="PANTHER" id="PTHR21630:SF10">
    <property type="entry name" value="VENTRICULAR ZONE-EXPRESSED PH DOMAIN-CONTAINING PROTEIN HOMOLOG 1"/>
    <property type="match status" value="1"/>
</dbReference>
<proteinExistence type="inferred from homology"/>
<feature type="compositionally biased region" description="Polar residues" evidence="5">
    <location>
        <begin position="493"/>
        <end position="502"/>
    </location>
</feature>
<dbReference type="InterPro" id="IPR011989">
    <property type="entry name" value="ARM-like"/>
</dbReference>
<organism evidence="7 8">
    <name type="scientific">Strongylocentrotus purpuratus</name>
    <name type="common">Purple sea urchin</name>
    <dbReference type="NCBI Taxonomy" id="7668"/>
    <lineage>
        <taxon>Eukaryota</taxon>
        <taxon>Metazoa</taxon>
        <taxon>Echinodermata</taxon>
        <taxon>Eleutherozoa</taxon>
        <taxon>Echinozoa</taxon>
        <taxon>Echinoidea</taxon>
        <taxon>Euechinoidea</taxon>
        <taxon>Echinacea</taxon>
        <taxon>Camarodonta</taxon>
        <taxon>Echinidea</taxon>
        <taxon>Strongylocentrotidae</taxon>
        <taxon>Strongylocentrotus</taxon>
    </lineage>
</organism>